<dbReference type="GO" id="GO:0006567">
    <property type="term" value="P:L-threonine catabolic process"/>
    <property type="evidence" value="ECO:0007669"/>
    <property type="project" value="TreeGrafter"/>
</dbReference>
<dbReference type="OrthoDB" id="9774495at2"/>
<name>A0A142V9C3_9CHLR</name>
<comment type="cofactor">
    <cofactor evidence="1">
        <name>pyridoxal 5'-phosphate</name>
        <dbReference type="ChEBI" id="CHEBI:597326"/>
    </cofactor>
</comment>
<evidence type="ECO:0000313" key="8">
    <source>
        <dbReference type="Proteomes" id="UP000076394"/>
    </source>
</evidence>
<evidence type="ECO:0000256" key="4">
    <source>
        <dbReference type="ARBA" id="ARBA00023239"/>
    </source>
</evidence>
<gene>
    <name evidence="7" type="ORF">Dm11a5_0116</name>
</gene>
<evidence type="ECO:0000256" key="5">
    <source>
        <dbReference type="PIRSR" id="PIRSR017617-1"/>
    </source>
</evidence>
<evidence type="ECO:0000256" key="3">
    <source>
        <dbReference type="ARBA" id="ARBA00022898"/>
    </source>
</evidence>
<dbReference type="Gene3D" id="3.90.1150.10">
    <property type="entry name" value="Aspartate Aminotransferase, domain 1"/>
    <property type="match status" value="1"/>
</dbReference>
<dbReference type="FunFam" id="3.40.640.10:FF:000030">
    <property type="entry name" value="Low-specificity L-threonine aldolase"/>
    <property type="match status" value="1"/>
</dbReference>
<reference evidence="7 8" key="1">
    <citation type="submission" date="2015-03" db="EMBL/GenBank/DDBJ databases">
        <title>Genomic characterization of Dehalococcoides mccartyi strain 11a5, an unusal plasmid-containing chloroethene dechlorinator.</title>
        <authorList>
            <person name="Zhao S."/>
            <person name="Ding C."/>
            <person name="He J."/>
        </authorList>
    </citation>
    <scope>NUCLEOTIDE SEQUENCE [LARGE SCALE GENOMIC DNA]</scope>
    <source>
        <strain evidence="7 8">11a5</strain>
    </source>
</reference>
<evidence type="ECO:0000259" key="6">
    <source>
        <dbReference type="Pfam" id="PF01212"/>
    </source>
</evidence>
<dbReference type="PANTHER" id="PTHR48097">
    <property type="entry name" value="L-THREONINE ALDOLASE-RELATED"/>
    <property type="match status" value="1"/>
</dbReference>
<dbReference type="GO" id="GO:0008168">
    <property type="term" value="F:methyltransferase activity"/>
    <property type="evidence" value="ECO:0007669"/>
    <property type="project" value="InterPro"/>
</dbReference>
<comment type="similarity">
    <text evidence="2">Belongs to the threonine aldolase family.</text>
</comment>
<dbReference type="GO" id="GO:0006545">
    <property type="term" value="P:glycine biosynthetic process"/>
    <property type="evidence" value="ECO:0007669"/>
    <property type="project" value="TreeGrafter"/>
</dbReference>
<evidence type="ECO:0000313" key="7">
    <source>
        <dbReference type="EMBL" id="AMU85947.1"/>
    </source>
</evidence>
<dbReference type="PIRSF" id="PIRSF017617">
    <property type="entry name" value="Thr_aldolase"/>
    <property type="match status" value="1"/>
</dbReference>
<dbReference type="SUPFAM" id="SSF53383">
    <property type="entry name" value="PLP-dependent transferases"/>
    <property type="match status" value="1"/>
</dbReference>
<dbReference type="PROSITE" id="PS00092">
    <property type="entry name" value="N6_MTASE"/>
    <property type="match status" value="1"/>
</dbReference>
<dbReference type="GO" id="GO:0003676">
    <property type="term" value="F:nucleic acid binding"/>
    <property type="evidence" value="ECO:0007669"/>
    <property type="project" value="InterPro"/>
</dbReference>
<evidence type="ECO:0000256" key="2">
    <source>
        <dbReference type="ARBA" id="ARBA00006966"/>
    </source>
</evidence>
<dbReference type="RefSeq" id="WP_011308787.1">
    <property type="nucleotide sequence ID" value="NZ_AP024514.1"/>
</dbReference>
<dbReference type="Proteomes" id="UP000076394">
    <property type="component" value="Chromosome"/>
</dbReference>
<dbReference type="InterPro" id="IPR023603">
    <property type="entry name" value="Low_specificity_L-TA-like"/>
</dbReference>
<dbReference type="InterPro" id="IPR015422">
    <property type="entry name" value="PyrdxlP-dep_Trfase_small"/>
</dbReference>
<dbReference type="GO" id="GO:0005829">
    <property type="term" value="C:cytosol"/>
    <property type="evidence" value="ECO:0007669"/>
    <property type="project" value="TreeGrafter"/>
</dbReference>
<protein>
    <submittedName>
        <fullName evidence="7">Threonine aldolase</fullName>
    </submittedName>
</protein>
<dbReference type="AlphaFoldDB" id="A0A142V9C3"/>
<dbReference type="InterPro" id="IPR015424">
    <property type="entry name" value="PyrdxlP-dep_Trfase"/>
</dbReference>
<keyword evidence="3" id="KW-0663">Pyridoxal phosphate</keyword>
<dbReference type="CDD" id="cd06502">
    <property type="entry name" value="TA_like"/>
    <property type="match status" value="1"/>
</dbReference>
<dbReference type="Pfam" id="PF01212">
    <property type="entry name" value="Beta_elim_lyase"/>
    <property type="match status" value="1"/>
</dbReference>
<feature type="domain" description="Aromatic amino acid beta-eliminating lyase/threonine aldolase" evidence="6">
    <location>
        <begin position="5"/>
        <end position="288"/>
    </location>
</feature>
<evidence type="ECO:0000256" key="1">
    <source>
        <dbReference type="ARBA" id="ARBA00001933"/>
    </source>
</evidence>
<dbReference type="InterPro" id="IPR015421">
    <property type="entry name" value="PyrdxlP-dep_Trfase_major"/>
</dbReference>
<dbReference type="InterPro" id="IPR002052">
    <property type="entry name" value="DNA_methylase_N6_adenine_CS"/>
</dbReference>
<organism evidence="7 8">
    <name type="scientific">Dehalococcoides mccartyi</name>
    <dbReference type="NCBI Taxonomy" id="61435"/>
    <lineage>
        <taxon>Bacteria</taxon>
        <taxon>Bacillati</taxon>
        <taxon>Chloroflexota</taxon>
        <taxon>Dehalococcoidia</taxon>
        <taxon>Dehalococcoidales</taxon>
        <taxon>Dehalococcoidaceae</taxon>
        <taxon>Dehalococcoides</taxon>
    </lineage>
</organism>
<dbReference type="GO" id="GO:0032259">
    <property type="term" value="P:methylation"/>
    <property type="evidence" value="ECO:0007669"/>
    <property type="project" value="InterPro"/>
</dbReference>
<dbReference type="InterPro" id="IPR001597">
    <property type="entry name" value="ArAA_b-elim_lyase/Thr_aldolase"/>
</dbReference>
<accession>A0A142V9C3</accession>
<dbReference type="EMBL" id="CP011127">
    <property type="protein sequence ID" value="AMU85947.1"/>
    <property type="molecule type" value="Genomic_DNA"/>
</dbReference>
<feature type="modified residue" description="N6-(pyridoxal phosphate)lysine" evidence="5">
    <location>
        <position position="202"/>
    </location>
</feature>
<dbReference type="PANTHER" id="PTHR48097:SF9">
    <property type="entry name" value="L-THREONINE ALDOLASE"/>
    <property type="match status" value="1"/>
</dbReference>
<proteinExistence type="inferred from homology"/>
<dbReference type="Gene3D" id="3.40.640.10">
    <property type="entry name" value="Type I PLP-dependent aspartate aminotransferase-like (Major domain)"/>
    <property type="match status" value="1"/>
</dbReference>
<dbReference type="GO" id="GO:0008732">
    <property type="term" value="F:L-allo-threonine aldolase activity"/>
    <property type="evidence" value="ECO:0007669"/>
    <property type="project" value="TreeGrafter"/>
</dbReference>
<sequence length="344" mass="36712">MKIIDLRSDTVTRPTPEMKKAMCDAPLGDDVFGEDPTVNRLEEMAAGKTGKEAALFTPSGIMSNLLSVLSQTRPGDEIILGSEAHILWYEVGGASAVGGVVMRAVPNQPDGTIHLADIKDAIRGSNLHFPPTRLICLENTHNRCGGAVLSPSYTAGVANLARMRGIKVHLDGARLFNACVALGVSAKELCQGMDTVSFCLSKGLSAPAGSLLCSDQETINRARKFRKMLGGGMRQAGVLAACGIVALETMIERLALDHAMAKTLAESLFDIDNHTLDKQIVQTNIVIFNPPFGLGADEFLEQAKQAGLLFTKGSHGRVRAVCHHDLSEADIQTAIKRIAAMKKA</sequence>
<dbReference type="PATRIC" id="fig|61435.13.peg.154"/>
<keyword evidence="4" id="KW-0456">Lyase</keyword>
<dbReference type="NCBIfam" id="NF041359">
    <property type="entry name" value="GntG_guanitoxin"/>
    <property type="match status" value="1"/>
</dbReference>